<evidence type="ECO:0000313" key="5">
    <source>
        <dbReference type="EMBL" id="CAQ30319.1"/>
    </source>
</evidence>
<name>B4F347_RHOHA</name>
<dbReference type="GO" id="GO:0005524">
    <property type="term" value="F:ATP binding"/>
    <property type="evidence" value="ECO:0007669"/>
    <property type="project" value="InterPro"/>
</dbReference>
<evidence type="ECO:0000259" key="4">
    <source>
        <dbReference type="Pfam" id="PF00772"/>
    </source>
</evidence>
<dbReference type="Gene3D" id="1.10.860.10">
    <property type="entry name" value="DNAb Helicase, Chain A"/>
    <property type="match status" value="1"/>
</dbReference>
<evidence type="ECO:0000256" key="1">
    <source>
        <dbReference type="ARBA" id="ARBA00022705"/>
    </source>
</evidence>
<feature type="region of interest" description="Disordered" evidence="3">
    <location>
        <begin position="1"/>
        <end position="29"/>
    </location>
</feature>
<sequence>MQDVEHDETNAFVDEPTDDPGSEYTEPELDPKAHMLCAAVWTRDDTTLRFVVERMTEADFANPFHRPVFAAIRDAVLAGHPHDPASVSMALGRAGSQAVPAAVHNHFRAALTLGSSAGALRYYAADVVAVAYRRSFHELAATMAHAAAGAAEDQLFPILVDLGTRQRSEMNRLRSLRDDPLPTTATDQA</sequence>
<reference evidence="5" key="1">
    <citation type="journal article" date="2008" name="J. Bacteriol.">
        <title>Evolution of the Rhodococcus equi vap pathogenicity island seen through comparison of host-associated vapA and vapB virulence plasmids.</title>
        <authorList>
            <person name="Letek M."/>
            <person name="Ocampo-Sosa A.A."/>
            <person name="Sanders M."/>
            <person name="Fogarty U."/>
            <person name="Buckley T."/>
            <person name="Leadon D.P."/>
            <person name="Gonzalez P."/>
            <person name="Scortti M."/>
            <person name="Meijer W.G."/>
            <person name="Parkhill J."/>
            <person name="Bentley S."/>
            <person name="Vazquez-Boland J.A."/>
        </authorList>
    </citation>
    <scope>NUCLEOTIDE SEQUENCE [LARGE SCALE GENOMIC DNA]</scope>
    <source>
        <strain evidence="5">PAM1593</strain>
        <plasmid evidence="5">pVAPB1593</plasmid>
    </source>
</reference>
<keyword evidence="5" id="KW-0067">ATP-binding</keyword>
<keyword evidence="5" id="KW-0347">Helicase</keyword>
<dbReference type="GO" id="GO:0006260">
    <property type="term" value="P:DNA replication"/>
    <property type="evidence" value="ECO:0007669"/>
    <property type="project" value="UniProtKB-KW"/>
</dbReference>
<keyword evidence="5" id="KW-0378">Hydrolase</keyword>
<gene>
    <name evidence="5" type="ORF">pVAPB_0390</name>
</gene>
<keyword evidence="2" id="KW-0238">DNA-binding</keyword>
<evidence type="ECO:0000256" key="3">
    <source>
        <dbReference type="SAM" id="MobiDB-lite"/>
    </source>
</evidence>
<dbReference type="InterPro" id="IPR007693">
    <property type="entry name" value="DNA_helicase_DnaB-like_N"/>
</dbReference>
<protein>
    <submittedName>
        <fullName evidence="5">Putative DNA helicase DnaB</fullName>
    </submittedName>
</protein>
<dbReference type="GO" id="GO:0003678">
    <property type="term" value="F:DNA helicase activity"/>
    <property type="evidence" value="ECO:0007669"/>
    <property type="project" value="InterPro"/>
</dbReference>
<dbReference type="InterPro" id="IPR036185">
    <property type="entry name" value="DNA_heli_DnaB-like_N_sf"/>
</dbReference>
<keyword evidence="5" id="KW-0614">Plasmid</keyword>
<dbReference type="InterPro" id="IPR016136">
    <property type="entry name" value="DNA_helicase_N/primase_C"/>
</dbReference>
<dbReference type="Pfam" id="PF00772">
    <property type="entry name" value="DnaB"/>
    <property type="match status" value="1"/>
</dbReference>
<organism evidence="5">
    <name type="scientific">Rhodococcus hoagii</name>
    <name type="common">Corynebacterium equii</name>
    <dbReference type="NCBI Taxonomy" id="43767"/>
    <lineage>
        <taxon>Bacteria</taxon>
        <taxon>Bacillati</taxon>
        <taxon>Actinomycetota</taxon>
        <taxon>Actinomycetes</taxon>
        <taxon>Mycobacteriales</taxon>
        <taxon>Nocardiaceae</taxon>
        <taxon>Prescottella</taxon>
    </lineage>
</organism>
<feature type="domain" description="DNA helicase DnaB-like N-terminal" evidence="4">
    <location>
        <begin position="45"/>
        <end position="96"/>
    </location>
</feature>
<geneLocation type="plasmid" evidence="5">
    <name>pVAPB1593</name>
</geneLocation>
<evidence type="ECO:0000256" key="2">
    <source>
        <dbReference type="ARBA" id="ARBA00023125"/>
    </source>
</evidence>
<dbReference type="EMBL" id="AM947676">
    <property type="protein sequence ID" value="CAQ30319.1"/>
    <property type="molecule type" value="Genomic_DNA"/>
</dbReference>
<dbReference type="GO" id="GO:0003677">
    <property type="term" value="F:DNA binding"/>
    <property type="evidence" value="ECO:0007669"/>
    <property type="project" value="UniProtKB-KW"/>
</dbReference>
<proteinExistence type="predicted"/>
<feature type="compositionally biased region" description="Acidic residues" evidence="3">
    <location>
        <begin position="15"/>
        <end position="28"/>
    </location>
</feature>
<keyword evidence="5" id="KW-0547">Nucleotide-binding</keyword>
<dbReference type="AlphaFoldDB" id="B4F347"/>
<accession>B4F347</accession>
<dbReference type="RefSeq" id="WP_012532598.1">
    <property type="nucleotide sequence ID" value="NC_011150.1"/>
</dbReference>
<keyword evidence="1" id="KW-0235">DNA replication</keyword>
<dbReference type="SUPFAM" id="SSF48024">
    <property type="entry name" value="N-terminal domain of DnaB helicase"/>
    <property type="match status" value="1"/>
</dbReference>